<dbReference type="GO" id="GO:0003700">
    <property type="term" value="F:DNA-binding transcription factor activity"/>
    <property type="evidence" value="ECO:0007669"/>
    <property type="project" value="InterPro"/>
</dbReference>
<dbReference type="Pfam" id="PF01022">
    <property type="entry name" value="HTH_5"/>
    <property type="match status" value="1"/>
</dbReference>
<keyword evidence="3" id="KW-0804">Transcription</keyword>
<dbReference type="GO" id="GO:0003677">
    <property type="term" value="F:DNA binding"/>
    <property type="evidence" value="ECO:0007669"/>
    <property type="project" value="UniProtKB-KW"/>
</dbReference>
<dbReference type="AlphaFoldDB" id="A0A9D1F273"/>
<gene>
    <name evidence="5" type="ORF">IAB46_01855</name>
</gene>
<sequence>MEQEYLPHDHGQEIENILGDMPQTQDFQTVSDIFKQLGDPSRTRIFWLLCHCEECVINISAIVGMSSPAVSHHLKLLKASGLIVSRRDGKEVYYKAADTQAAQLLHHMIEKLVEITCPLS</sequence>
<feature type="domain" description="HTH arsR-type" evidence="4">
    <location>
        <begin position="22"/>
        <end position="116"/>
    </location>
</feature>
<keyword evidence="2" id="KW-0238">DNA-binding</keyword>
<dbReference type="CDD" id="cd00090">
    <property type="entry name" value="HTH_ARSR"/>
    <property type="match status" value="1"/>
</dbReference>
<organism evidence="5 6">
    <name type="scientific">Candidatus Scybalocola faecigallinarum</name>
    <dbReference type="NCBI Taxonomy" id="2840941"/>
    <lineage>
        <taxon>Bacteria</taxon>
        <taxon>Bacillati</taxon>
        <taxon>Bacillota</taxon>
        <taxon>Clostridia</taxon>
        <taxon>Lachnospirales</taxon>
        <taxon>Lachnospiraceae</taxon>
        <taxon>Lachnospiraceae incertae sedis</taxon>
        <taxon>Candidatus Scybalocola (ex Gilroy et al. 2021)</taxon>
    </lineage>
</organism>
<dbReference type="PANTHER" id="PTHR43132">
    <property type="entry name" value="ARSENICAL RESISTANCE OPERON REPRESSOR ARSR-RELATED"/>
    <property type="match status" value="1"/>
</dbReference>
<keyword evidence="1" id="KW-0805">Transcription regulation</keyword>
<dbReference type="PRINTS" id="PR00778">
    <property type="entry name" value="HTHARSR"/>
</dbReference>
<evidence type="ECO:0000313" key="6">
    <source>
        <dbReference type="Proteomes" id="UP000823927"/>
    </source>
</evidence>
<name>A0A9D1F273_9FIRM</name>
<comment type="caution">
    <text evidence="5">The sequence shown here is derived from an EMBL/GenBank/DDBJ whole genome shotgun (WGS) entry which is preliminary data.</text>
</comment>
<evidence type="ECO:0000256" key="1">
    <source>
        <dbReference type="ARBA" id="ARBA00023015"/>
    </source>
</evidence>
<dbReference type="PANTHER" id="PTHR43132:SF2">
    <property type="entry name" value="ARSENICAL RESISTANCE OPERON REPRESSOR ARSR-RELATED"/>
    <property type="match status" value="1"/>
</dbReference>
<accession>A0A9D1F273</accession>
<dbReference type="InterPro" id="IPR011991">
    <property type="entry name" value="ArsR-like_HTH"/>
</dbReference>
<dbReference type="EMBL" id="DVIT01000007">
    <property type="protein sequence ID" value="HIS46298.1"/>
    <property type="molecule type" value="Genomic_DNA"/>
</dbReference>
<protein>
    <submittedName>
        <fullName evidence="5">Winged helix-turn-helix transcriptional regulator</fullName>
    </submittedName>
</protein>
<evidence type="ECO:0000256" key="2">
    <source>
        <dbReference type="ARBA" id="ARBA00023125"/>
    </source>
</evidence>
<dbReference type="SUPFAM" id="SSF46785">
    <property type="entry name" value="Winged helix' DNA-binding domain"/>
    <property type="match status" value="1"/>
</dbReference>
<evidence type="ECO:0000259" key="4">
    <source>
        <dbReference type="PROSITE" id="PS50987"/>
    </source>
</evidence>
<dbReference type="SMART" id="SM00418">
    <property type="entry name" value="HTH_ARSR"/>
    <property type="match status" value="1"/>
</dbReference>
<proteinExistence type="predicted"/>
<dbReference type="NCBIfam" id="NF033788">
    <property type="entry name" value="HTH_metalloreg"/>
    <property type="match status" value="1"/>
</dbReference>
<reference evidence="5" key="2">
    <citation type="journal article" date="2021" name="PeerJ">
        <title>Extensive microbial diversity within the chicken gut microbiome revealed by metagenomics and culture.</title>
        <authorList>
            <person name="Gilroy R."/>
            <person name="Ravi A."/>
            <person name="Getino M."/>
            <person name="Pursley I."/>
            <person name="Horton D.L."/>
            <person name="Alikhan N.F."/>
            <person name="Baker D."/>
            <person name="Gharbi K."/>
            <person name="Hall N."/>
            <person name="Watson M."/>
            <person name="Adriaenssens E.M."/>
            <person name="Foster-Nyarko E."/>
            <person name="Jarju S."/>
            <person name="Secka A."/>
            <person name="Antonio M."/>
            <person name="Oren A."/>
            <person name="Chaudhuri R.R."/>
            <person name="La Ragione R."/>
            <person name="Hildebrand F."/>
            <person name="Pallen M.J."/>
        </authorList>
    </citation>
    <scope>NUCLEOTIDE SEQUENCE</scope>
    <source>
        <strain evidence="5">CHK178-757</strain>
    </source>
</reference>
<dbReference type="InterPro" id="IPR001845">
    <property type="entry name" value="HTH_ArsR_DNA-bd_dom"/>
</dbReference>
<reference evidence="5" key="1">
    <citation type="submission" date="2020-10" db="EMBL/GenBank/DDBJ databases">
        <authorList>
            <person name="Gilroy R."/>
        </authorList>
    </citation>
    <scope>NUCLEOTIDE SEQUENCE</scope>
    <source>
        <strain evidence="5">CHK178-757</strain>
    </source>
</reference>
<dbReference type="PROSITE" id="PS50987">
    <property type="entry name" value="HTH_ARSR_2"/>
    <property type="match status" value="1"/>
</dbReference>
<dbReference type="Proteomes" id="UP000823927">
    <property type="component" value="Unassembled WGS sequence"/>
</dbReference>
<evidence type="ECO:0000313" key="5">
    <source>
        <dbReference type="EMBL" id="HIS46298.1"/>
    </source>
</evidence>
<dbReference type="InterPro" id="IPR036390">
    <property type="entry name" value="WH_DNA-bd_sf"/>
</dbReference>
<dbReference type="InterPro" id="IPR036388">
    <property type="entry name" value="WH-like_DNA-bd_sf"/>
</dbReference>
<dbReference type="InterPro" id="IPR051011">
    <property type="entry name" value="Metal_resp_trans_reg"/>
</dbReference>
<dbReference type="Gene3D" id="1.10.10.10">
    <property type="entry name" value="Winged helix-like DNA-binding domain superfamily/Winged helix DNA-binding domain"/>
    <property type="match status" value="1"/>
</dbReference>
<evidence type="ECO:0000256" key="3">
    <source>
        <dbReference type="ARBA" id="ARBA00023163"/>
    </source>
</evidence>